<proteinExistence type="predicted"/>
<dbReference type="OrthoDB" id="5304511at2759"/>
<dbReference type="OMA" id="THPPLAW"/>
<evidence type="ECO:0000313" key="3">
    <source>
        <dbReference type="Proteomes" id="UP000068243"/>
    </source>
</evidence>
<sequence>MERNIRTKFKDDPDGFSSSAGDAVPRDRADLQTTHQAFSSPSLVPVSGESQNQALPFQQHYDRDSRLERLPPELRDHVLSILDLDGLKALVQASPIYHSQYLSNRRHLLASCMDATLKTATVEAIVCYVSARLQFAEKYMPDAVLHCLDVYQARQALPRYSIMDDNPTTDEIADMAAFHLGIVRPLMQEYIAWSLGNLAWRTGTRSSNTKLSTTEEMRLLRSMYRFQLWSNLFHICPDTQDRHGLRLDGWKFMELQFSFFEPWEVEEIFCIKTFAKVKFDHIFSSIHRDLCPGPPAIPGQQRSMPAGFFDFDHPFTRDCLLNGTIALGLNFLHTVLFKIKDHEHLVSTMRNHIGRQTFCFLNSDDIGLVVQNKRRRSKPSLRDRKQGRRDPLPFLGDVLVPSTDTTHPPLAWTLIWEGTYSSLVGYFIKDKVRQWGYVMWDAARLEKTGAKEVLKRQWESDWLGQDPRDLAIT</sequence>
<accession>A0A100IQN1</accession>
<dbReference type="VEuPathDB" id="FungiDB:ASPNIDRAFT2_1156415"/>
<feature type="compositionally biased region" description="Polar residues" evidence="1">
    <location>
        <begin position="31"/>
        <end position="47"/>
    </location>
</feature>
<protein>
    <recommendedName>
        <fullName evidence="4">F-box domain-containing protein</fullName>
    </recommendedName>
</protein>
<comment type="caution">
    <text evidence="2">The sequence shown here is derived from an EMBL/GenBank/DDBJ whole genome shotgun (WGS) entry which is preliminary data.</text>
</comment>
<feature type="compositionally biased region" description="Basic and acidic residues" evidence="1">
    <location>
        <begin position="1"/>
        <end position="13"/>
    </location>
</feature>
<evidence type="ECO:0008006" key="4">
    <source>
        <dbReference type="Google" id="ProtNLM"/>
    </source>
</evidence>
<dbReference type="Proteomes" id="UP000068243">
    <property type="component" value="Unassembled WGS sequence"/>
</dbReference>
<reference evidence="3" key="1">
    <citation type="journal article" date="2016" name="Genome Announc.">
        <title>Draft genome sequence of Aspergillus niger strain An76.</title>
        <authorList>
            <person name="Gong W."/>
            <person name="Cheng Z."/>
            <person name="Zhang H."/>
            <person name="Liu L."/>
            <person name="Gao P."/>
            <person name="Wang L."/>
        </authorList>
    </citation>
    <scope>NUCLEOTIDE SEQUENCE [LARGE SCALE GENOMIC DNA]</scope>
    <source>
        <strain evidence="3">An76</strain>
    </source>
</reference>
<dbReference type="EMBL" id="BCMY01000017">
    <property type="protein sequence ID" value="GAQ45600.1"/>
    <property type="molecule type" value="Genomic_DNA"/>
</dbReference>
<feature type="region of interest" description="Disordered" evidence="1">
    <location>
        <begin position="1"/>
        <end position="47"/>
    </location>
</feature>
<evidence type="ECO:0000313" key="2">
    <source>
        <dbReference type="EMBL" id="GAQ45600.1"/>
    </source>
</evidence>
<gene>
    <name evidence="2" type="ORF">ABL_08261</name>
</gene>
<name>A0A100IQN1_ASPNG</name>
<dbReference type="VEuPathDB" id="FungiDB:M747DRAFT_260967"/>
<organism evidence="2 3">
    <name type="scientific">Aspergillus niger</name>
    <dbReference type="NCBI Taxonomy" id="5061"/>
    <lineage>
        <taxon>Eukaryota</taxon>
        <taxon>Fungi</taxon>
        <taxon>Dikarya</taxon>
        <taxon>Ascomycota</taxon>
        <taxon>Pezizomycotina</taxon>
        <taxon>Eurotiomycetes</taxon>
        <taxon>Eurotiomycetidae</taxon>
        <taxon>Eurotiales</taxon>
        <taxon>Aspergillaceae</taxon>
        <taxon>Aspergillus</taxon>
        <taxon>Aspergillus subgen. Circumdati</taxon>
    </lineage>
</organism>
<evidence type="ECO:0000256" key="1">
    <source>
        <dbReference type="SAM" id="MobiDB-lite"/>
    </source>
</evidence>
<dbReference type="VEuPathDB" id="FungiDB:An01g01670"/>
<dbReference type="AlphaFoldDB" id="A0A100IQN1"/>
<dbReference type="VEuPathDB" id="FungiDB:ATCC64974_21730"/>